<dbReference type="InterPro" id="IPR023188">
    <property type="entry name" value="DPS_DNA-bd_CS"/>
</dbReference>
<dbReference type="PROSITE" id="PS00819">
    <property type="entry name" value="DPS_2"/>
    <property type="match status" value="1"/>
</dbReference>
<keyword evidence="4" id="KW-0238">DNA-binding</keyword>
<dbReference type="AlphaFoldDB" id="A0A7W3SSP6"/>
<organism evidence="4 5">
    <name type="scientific">Fontibacillus solani</name>
    <dbReference type="NCBI Taxonomy" id="1572857"/>
    <lineage>
        <taxon>Bacteria</taxon>
        <taxon>Bacillati</taxon>
        <taxon>Bacillota</taxon>
        <taxon>Bacilli</taxon>
        <taxon>Bacillales</taxon>
        <taxon>Paenibacillaceae</taxon>
        <taxon>Fontibacillus</taxon>
    </lineage>
</organism>
<evidence type="ECO:0000313" key="4">
    <source>
        <dbReference type="EMBL" id="MBA9085462.1"/>
    </source>
</evidence>
<gene>
    <name evidence="4" type="ORF">FHR92_001928</name>
</gene>
<dbReference type="InterPro" id="IPR009078">
    <property type="entry name" value="Ferritin-like_SF"/>
</dbReference>
<dbReference type="InterPro" id="IPR008331">
    <property type="entry name" value="Ferritin_DPS_dom"/>
</dbReference>
<dbReference type="CDD" id="cd01043">
    <property type="entry name" value="DPS"/>
    <property type="match status" value="1"/>
</dbReference>
<dbReference type="GO" id="GO:0008199">
    <property type="term" value="F:ferric iron binding"/>
    <property type="evidence" value="ECO:0007669"/>
    <property type="project" value="InterPro"/>
</dbReference>
<evidence type="ECO:0000313" key="5">
    <source>
        <dbReference type="Proteomes" id="UP000567067"/>
    </source>
</evidence>
<dbReference type="PIRSF" id="PIRSF005900">
    <property type="entry name" value="Dps"/>
    <property type="match status" value="1"/>
</dbReference>
<dbReference type="InterPro" id="IPR002177">
    <property type="entry name" value="DPS_DNA-bd"/>
</dbReference>
<protein>
    <submittedName>
        <fullName evidence="4">Starvation-inducible DNA-binding protein</fullName>
    </submittedName>
</protein>
<name>A0A7W3SSP6_9BACL</name>
<feature type="domain" description="Ferritin/DPS" evidence="3">
    <location>
        <begin position="15"/>
        <end position="154"/>
    </location>
</feature>
<dbReference type="Pfam" id="PF00210">
    <property type="entry name" value="Ferritin"/>
    <property type="match status" value="1"/>
</dbReference>
<evidence type="ECO:0000256" key="2">
    <source>
        <dbReference type="RuleBase" id="RU003875"/>
    </source>
</evidence>
<dbReference type="Proteomes" id="UP000567067">
    <property type="component" value="Unassembled WGS sequence"/>
</dbReference>
<dbReference type="PROSITE" id="PS00818">
    <property type="entry name" value="DPS_1"/>
    <property type="match status" value="1"/>
</dbReference>
<dbReference type="PANTHER" id="PTHR42932:SF1">
    <property type="entry name" value="GENERAL STRESS PROTEIN 20U"/>
    <property type="match status" value="1"/>
</dbReference>
<dbReference type="InterPro" id="IPR012347">
    <property type="entry name" value="Ferritin-like"/>
</dbReference>
<dbReference type="GO" id="GO:0016722">
    <property type="term" value="F:oxidoreductase activity, acting on metal ions"/>
    <property type="evidence" value="ECO:0007669"/>
    <property type="project" value="InterPro"/>
</dbReference>
<comment type="caution">
    <text evidence="4">The sequence shown here is derived from an EMBL/GenBank/DDBJ whole genome shotgun (WGS) entry which is preliminary data.</text>
</comment>
<proteinExistence type="inferred from homology"/>
<dbReference type="EMBL" id="JACJIP010000010">
    <property type="protein sequence ID" value="MBA9085462.1"/>
    <property type="molecule type" value="Genomic_DNA"/>
</dbReference>
<dbReference type="PRINTS" id="PR01346">
    <property type="entry name" value="HELNAPAPROT"/>
</dbReference>
<reference evidence="4 5" key="1">
    <citation type="submission" date="2020-08" db="EMBL/GenBank/DDBJ databases">
        <title>Genomic Encyclopedia of Type Strains, Phase III (KMG-III): the genomes of soil and plant-associated and newly described type strains.</title>
        <authorList>
            <person name="Whitman W."/>
        </authorList>
    </citation>
    <scope>NUCLEOTIDE SEQUENCE [LARGE SCALE GENOMIC DNA]</scope>
    <source>
        <strain evidence="4 5">CECT 8693</strain>
    </source>
</reference>
<comment type="similarity">
    <text evidence="1 2">Belongs to the Dps family.</text>
</comment>
<dbReference type="RefSeq" id="WP_182535321.1">
    <property type="nucleotide sequence ID" value="NZ_JACJIP010000010.1"/>
</dbReference>
<evidence type="ECO:0000256" key="1">
    <source>
        <dbReference type="ARBA" id="ARBA00009497"/>
    </source>
</evidence>
<dbReference type="Gene3D" id="1.20.1260.10">
    <property type="match status" value="1"/>
</dbReference>
<keyword evidence="5" id="KW-1185">Reference proteome</keyword>
<evidence type="ECO:0000259" key="3">
    <source>
        <dbReference type="Pfam" id="PF00210"/>
    </source>
</evidence>
<accession>A0A7W3SSP6</accession>
<dbReference type="GO" id="GO:0003677">
    <property type="term" value="F:DNA binding"/>
    <property type="evidence" value="ECO:0007669"/>
    <property type="project" value="UniProtKB-KW"/>
</dbReference>
<dbReference type="SUPFAM" id="SSF47240">
    <property type="entry name" value="Ferritin-like"/>
    <property type="match status" value="1"/>
</dbReference>
<sequence length="154" mass="17162">MTNQVLTQSEQALEKELNLQIANWTVLYTKLHNFHWYVKGSNFFRLHEKFEELYNEAANYIDEIAERLLAIGGKPVATLSDSLAVATLSEATGSEDANAMVESIIADFKVLGSELKHGMKIADEAEDQASGDLLLGILSTIEKHSWMLNSYLGK</sequence>
<dbReference type="PANTHER" id="PTHR42932">
    <property type="entry name" value="GENERAL STRESS PROTEIN 20U"/>
    <property type="match status" value="1"/>
</dbReference>